<evidence type="ECO:0000256" key="13">
    <source>
        <dbReference type="SAM" id="Phobius"/>
    </source>
</evidence>
<dbReference type="Gene3D" id="1.10.287.130">
    <property type="match status" value="1"/>
</dbReference>
<keyword evidence="10 13" id="KW-1133">Transmembrane helix</keyword>
<dbReference type="InterPro" id="IPR036097">
    <property type="entry name" value="HisK_dim/P_sf"/>
</dbReference>
<keyword evidence="9" id="KW-0067">ATP-binding</keyword>
<sequence>MHSLRLRLTLSLFLTLFLFWIAGFAYQSVQLNRTQSSQWDAILQDIGLQMLATLSHDVLYTDDASAMPLVDPADLGALPAEQITFQVWEVGTGRLLLRSTTAPDTPLNANFHTGFSVHNLPDSGGWRVYSVSDKGHRFQVQVARSHDLLRKDYLHWVKGSLIFTLLIMLLQILIVWIVVRRSFKPVDSIRTTLQTRDPFDLTPLPPTRLPTELSPLIEAVNQLLRRLKTALDRERHFIADTAHELRTPLAALSTQAEIAARSRNPEDTEKALQKLLATAQTTSRLAEQFLAQARLDTIQSCEAPCQTDVPLHQIATVVARDLESSARRKQQRITLLLEPCQVNGHMDALGVLLRNLLENALRYTQEQGRIELICRTTQDQRVELSVADNGPGIPESEYERIFERFYRLANTPVAGSGIGLSLVQRIAHWHQAEIQCSTGLEGKGFRICILFGIVQQDTSR</sequence>
<keyword evidence="6 13" id="KW-0812">Transmembrane</keyword>
<dbReference type="PRINTS" id="PR00344">
    <property type="entry name" value="BCTRLSENSOR"/>
</dbReference>
<evidence type="ECO:0000256" key="8">
    <source>
        <dbReference type="ARBA" id="ARBA00022777"/>
    </source>
</evidence>
<evidence type="ECO:0000256" key="10">
    <source>
        <dbReference type="ARBA" id="ARBA00022989"/>
    </source>
</evidence>
<name>A0A2V1JZS1_9BURK</name>
<evidence type="ECO:0000259" key="15">
    <source>
        <dbReference type="PROSITE" id="PS50885"/>
    </source>
</evidence>
<evidence type="ECO:0000256" key="11">
    <source>
        <dbReference type="ARBA" id="ARBA00023012"/>
    </source>
</evidence>
<dbReference type="Pfam" id="PF02518">
    <property type="entry name" value="HATPase_c"/>
    <property type="match status" value="1"/>
</dbReference>
<evidence type="ECO:0000256" key="4">
    <source>
        <dbReference type="ARBA" id="ARBA00022553"/>
    </source>
</evidence>
<dbReference type="PROSITE" id="PS50885">
    <property type="entry name" value="HAMP"/>
    <property type="match status" value="1"/>
</dbReference>
<feature type="domain" description="Histidine kinase" evidence="14">
    <location>
        <begin position="240"/>
        <end position="455"/>
    </location>
</feature>
<comment type="subcellular location">
    <subcellularLocation>
        <location evidence="2">Membrane</location>
        <topology evidence="2">Multi-pass membrane protein</topology>
    </subcellularLocation>
</comment>
<evidence type="ECO:0000256" key="1">
    <source>
        <dbReference type="ARBA" id="ARBA00000085"/>
    </source>
</evidence>
<evidence type="ECO:0000256" key="12">
    <source>
        <dbReference type="ARBA" id="ARBA00023136"/>
    </source>
</evidence>
<dbReference type="GO" id="GO:0000155">
    <property type="term" value="F:phosphorelay sensor kinase activity"/>
    <property type="evidence" value="ECO:0007669"/>
    <property type="project" value="InterPro"/>
</dbReference>
<dbReference type="InterPro" id="IPR003660">
    <property type="entry name" value="HAMP_dom"/>
</dbReference>
<dbReference type="GO" id="GO:0005886">
    <property type="term" value="C:plasma membrane"/>
    <property type="evidence" value="ECO:0007669"/>
    <property type="project" value="TreeGrafter"/>
</dbReference>
<evidence type="ECO:0000313" key="16">
    <source>
        <dbReference type="EMBL" id="PWF23266.1"/>
    </source>
</evidence>
<evidence type="ECO:0000256" key="3">
    <source>
        <dbReference type="ARBA" id="ARBA00012438"/>
    </source>
</evidence>
<keyword evidence="8 16" id="KW-0418">Kinase</keyword>
<gene>
    <name evidence="16" type="ORF">DD235_09790</name>
</gene>
<dbReference type="SUPFAM" id="SSF47384">
    <property type="entry name" value="Homodimeric domain of signal transducing histidine kinase"/>
    <property type="match status" value="1"/>
</dbReference>
<evidence type="ECO:0000256" key="7">
    <source>
        <dbReference type="ARBA" id="ARBA00022741"/>
    </source>
</evidence>
<keyword evidence="11" id="KW-0902">Two-component regulatory system</keyword>
<evidence type="ECO:0000259" key="14">
    <source>
        <dbReference type="PROSITE" id="PS50109"/>
    </source>
</evidence>
<feature type="domain" description="HAMP" evidence="15">
    <location>
        <begin position="180"/>
        <end position="232"/>
    </location>
</feature>
<keyword evidence="12 13" id="KW-0472">Membrane</keyword>
<dbReference type="Pfam" id="PF00512">
    <property type="entry name" value="HisKA"/>
    <property type="match status" value="1"/>
</dbReference>
<organism evidence="16 17">
    <name type="scientific">Corticimicrobacter populi</name>
    <dbReference type="NCBI Taxonomy" id="2175229"/>
    <lineage>
        <taxon>Bacteria</taxon>
        <taxon>Pseudomonadati</taxon>
        <taxon>Pseudomonadota</taxon>
        <taxon>Betaproteobacteria</taxon>
        <taxon>Burkholderiales</taxon>
        <taxon>Alcaligenaceae</taxon>
        <taxon>Corticimicrobacter</taxon>
    </lineage>
</organism>
<evidence type="ECO:0000256" key="5">
    <source>
        <dbReference type="ARBA" id="ARBA00022679"/>
    </source>
</evidence>
<keyword evidence="4" id="KW-0597">Phosphoprotein</keyword>
<dbReference type="PROSITE" id="PS50109">
    <property type="entry name" value="HIS_KIN"/>
    <property type="match status" value="1"/>
</dbReference>
<evidence type="ECO:0000256" key="2">
    <source>
        <dbReference type="ARBA" id="ARBA00004141"/>
    </source>
</evidence>
<dbReference type="InterPro" id="IPR003594">
    <property type="entry name" value="HATPase_dom"/>
</dbReference>
<dbReference type="InterPro" id="IPR003661">
    <property type="entry name" value="HisK_dim/P_dom"/>
</dbReference>
<keyword evidence="5" id="KW-0808">Transferase</keyword>
<dbReference type="SUPFAM" id="SSF55874">
    <property type="entry name" value="ATPase domain of HSP90 chaperone/DNA topoisomerase II/histidine kinase"/>
    <property type="match status" value="1"/>
</dbReference>
<dbReference type="SMART" id="SM00388">
    <property type="entry name" value="HisKA"/>
    <property type="match status" value="1"/>
</dbReference>
<accession>A0A2V1JZS1</accession>
<comment type="caution">
    <text evidence="16">The sequence shown here is derived from an EMBL/GenBank/DDBJ whole genome shotgun (WGS) entry which is preliminary data.</text>
</comment>
<evidence type="ECO:0000313" key="17">
    <source>
        <dbReference type="Proteomes" id="UP000245212"/>
    </source>
</evidence>
<dbReference type="Proteomes" id="UP000245212">
    <property type="component" value="Unassembled WGS sequence"/>
</dbReference>
<evidence type="ECO:0000256" key="9">
    <source>
        <dbReference type="ARBA" id="ARBA00022840"/>
    </source>
</evidence>
<dbReference type="InterPro" id="IPR050428">
    <property type="entry name" value="TCS_sensor_his_kinase"/>
</dbReference>
<dbReference type="GO" id="GO:0005524">
    <property type="term" value="F:ATP binding"/>
    <property type="evidence" value="ECO:0007669"/>
    <property type="project" value="UniProtKB-KW"/>
</dbReference>
<dbReference type="InterPro" id="IPR004358">
    <property type="entry name" value="Sig_transdc_His_kin-like_C"/>
</dbReference>
<dbReference type="Gene3D" id="3.30.565.10">
    <property type="entry name" value="Histidine kinase-like ATPase, C-terminal domain"/>
    <property type="match status" value="1"/>
</dbReference>
<dbReference type="EMBL" id="QETA01000003">
    <property type="protein sequence ID" value="PWF23266.1"/>
    <property type="molecule type" value="Genomic_DNA"/>
</dbReference>
<dbReference type="AlphaFoldDB" id="A0A2V1JZS1"/>
<dbReference type="EC" id="2.7.13.3" evidence="3"/>
<feature type="transmembrane region" description="Helical" evidence="13">
    <location>
        <begin position="153"/>
        <end position="179"/>
    </location>
</feature>
<dbReference type="PANTHER" id="PTHR45436">
    <property type="entry name" value="SENSOR HISTIDINE KINASE YKOH"/>
    <property type="match status" value="1"/>
</dbReference>
<dbReference type="RefSeq" id="WP_109061880.1">
    <property type="nucleotide sequence ID" value="NZ_QETA01000003.1"/>
</dbReference>
<protein>
    <recommendedName>
        <fullName evidence="3">histidine kinase</fullName>
        <ecNumber evidence="3">2.7.13.3</ecNumber>
    </recommendedName>
</protein>
<comment type="catalytic activity">
    <reaction evidence="1">
        <text>ATP + protein L-histidine = ADP + protein N-phospho-L-histidine.</text>
        <dbReference type="EC" id="2.7.13.3"/>
    </reaction>
</comment>
<dbReference type="CDD" id="cd00082">
    <property type="entry name" value="HisKA"/>
    <property type="match status" value="1"/>
</dbReference>
<proteinExistence type="predicted"/>
<evidence type="ECO:0000256" key="6">
    <source>
        <dbReference type="ARBA" id="ARBA00022692"/>
    </source>
</evidence>
<reference evidence="17" key="1">
    <citation type="submission" date="2018-05" db="EMBL/GenBank/DDBJ databases">
        <authorList>
            <person name="Li Y."/>
        </authorList>
    </citation>
    <scope>NUCLEOTIDE SEQUENCE [LARGE SCALE GENOMIC DNA]</scope>
    <source>
        <strain evidence="17">3d-2-2</strain>
    </source>
</reference>
<dbReference type="InterPro" id="IPR036890">
    <property type="entry name" value="HATPase_C_sf"/>
</dbReference>
<dbReference type="PANTHER" id="PTHR45436:SF14">
    <property type="entry name" value="SENSOR PROTEIN QSEC"/>
    <property type="match status" value="1"/>
</dbReference>
<dbReference type="InterPro" id="IPR005467">
    <property type="entry name" value="His_kinase_dom"/>
</dbReference>
<keyword evidence="7" id="KW-0547">Nucleotide-binding</keyword>
<dbReference type="SMART" id="SM00387">
    <property type="entry name" value="HATPase_c"/>
    <property type="match status" value="1"/>
</dbReference>
<keyword evidence="17" id="KW-1185">Reference proteome</keyword>